<dbReference type="OrthoDB" id="1939605at2759"/>
<comment type="caution">
    <text evidence="2">The sequence shown here is derived from an EMBL/GenBank/DDBJ whole genome shotgun (WGS) entry which is preliminary data.</text>
</comment>
<keyword evidence="3" id="KW-1185">Reference proteome</keyword>
<dbReference type="Pfam" id="PF00646">
    <property type="entry name" value="F-box"/>
    <property type="match status" value="1"/>
</dbReference>
<dbReference type="Gene3D" id="1.20.1280.50">
    <property type="match status" value="1"/>
</dbReference>
<dbReference type="PANTHER" id="PTHR35546:SF80">
    <property type="entry name" value="F-BOX DOMAIN CONTAINING PROTEIN EXPRESSED"/>
    <property type="match status" value="1"/>
</dbReference>
<organism evidence="2 3">
    <name type="scientific">Miscanthus lutarioriparius</name>
    <dbReference type="NCBI Taxonomy" id="422564"/>
    <lineage>
        <taxon>Eukaryota</taxon>
        <taxon>Viridiplantae</taxon>
        <taxon>Streptophyta</taxon>
        <taxon>Embryophyta</taxon>
        <taxon>Tracheophyta</taxon>
        <taxon>Spermatophyta</taxon>
        <taxon>Magnoliopsida</taxon>
        <taxon>Liliopsida</taxon>
        <taxon>Poales</taxon>
        <taxon>Poaceae</taxon>
        <taxon>PACMAD clade</taxon>
        <taxon>Panicoideae</taxon>
        <taxon>Andropogonodae</taxon>
        <taxon>Andropogoneae</taxon>
        <taxon>Saccharinae</taxon>
        <taxon>Miscanthus</taxon>
    </lineage>
</organism>
<evidence type="ECO:0000259" key="1">
    <source>
        <dbReference type="PROSITE" id="PS50181"/>
    </source>
</evidence>
<dbReference type="SMART" id="SM00256">
    <property type="entry name" value="FBOX"/>
    <property type="match status" value="1"/>
</dbReference>
<reference evidence="2" key="1">
    <citation type="submission" date="2020-10" db="EMBL/GenBank/DDBJ databases">
        <authorList>
            <person name="Han B."/>
            <person name="Lu T."/>
            <person name="Zhao Q."/>
            <person name="Huang X."/>
            <person name="Zhao Y."/>
        </authorList>
    </citation>
    <scope>NUCLEOTIDE SEQUENCE</scope>
</reference>
<dbReference type="PROSITE" id="PS50181">
    <property type="entry name" value="FBOX"/>
    <property type="match status" value="1"/>
</dbReference>
<dbReference type="InterPro" id="IPR055290">
    <property type="entry name" value="At3g26010-like"/>
</dbReference>
<dbReference type="InterPro" id="IPR001810">
    <property type="entry name" value="F-box_dom"/>
</dbReference>
<dbReference type="InterPro" id="IPR036047">
    <property type="entry name" value="F-box-like_dom_sf"/>
</dbReference>
<feature type="domain" description="F-box" evidence="1">
    <location>
        <begin position="5"/>
        <end position="55"/>
    </location>
</feature>
<dbReference type="PANTHER" id="PTHR35546">
    <property type="entry name" value="F-BOX PROTEIN INTERACTION DOMAIN PROTEIN-RELATED"/>
    <property type="match status" value="1"/>
</dbReference>
<evidence type="ECO:0000313" key="2">
    <source>
        <dbReference type="EMBL" id="CAD6270374.1"/>
    </source>
</evidence>
<sequence length="318" mass="35619">MEGGAPAVAHLPDELVVEILARLPAKSLCRFKCVSRSWRRLICDPAHRAKLAQTLSGFFVFPRGRRADPCPAPCHFVGLSPRGRNGGPPLVDTTLSFLPPTCGQIELLDSCNGLLLLLCWGAPPLPVHPFYVVCNPATREWVGLLCPNRARPLGRMVGAVAAVETKGQAWRVNRVRPQFHECHGSGFTGHSQGCLLYMFDDDKGDFLSVYVLEDRGSEEWTFKHNISKAGLFGPRKWQWGPYYHVVAFHPEADLIFFYDWQRNRLISYGMTDMDVHVIGTIGGEECSICTTFEMECTDHLFSLYIPLYSRILVSPIVN</sequence>
<accession>A0A811RK83</accession>
<proteinExistence type="predicted"/>
<dbReference type="Proteomes" id="UP000604825">
    <property type="component" value="Unassembled WGS sequence"/>
</dbReference>
<dbReference type="AlphaFoldDB" id="A0A811RK83"/>
<name>A0A811RK83_9POAL</name>
<gene>
    <name evidence="2" type="ORF">NCGR_LOCUS53666</name>
</gene>
<dbReference type="SUPFAM" id="SSF81383">
    <property type="entry name" value="F-box domain"/>
    <property type="match status" value="1"/>
</dbReference>
<dbReference type="EMBL" id="CAJGYO010000015">
    <property type="protein sequence ID" value="CAD6270374.1"/>
    <property type="molecule type" value="Genomic_DNA"/>
</dbReference>
<dbReference type="CDD" id="cd22157">
    <property type="entry name" value="F-box_AtFBW1-like"/>
    <property type="match status" value="1"/>
</dbReference>
<evidence type="ECO:0000313" key="3">
    <source>
        <dbReference type="Proteomes" id="UP000604825"/>
    </source>
</evidence>
<protein>
    <recommendedName>
        <fullName evidence="1">F-box domain-containing protein</fullName>
    </recommendedName>
</protein>